<dbReference type="InterPro" id="IPR050452">
    <property type="entry name" value="Metacaspase"/>
</dbReference>
<evidence type="ECO:0000313" key="3">
    <source>
        <dbReference type="EMBL" id="QNP63903.1"/>
    </source>
</evidence>
<keyword evidence="4" id="KW-1185">Reference proteome</keyword>
<dbReference type="InterPro" id="IPR011600">
    <property type="entry name" value="Pept_C14_caspase"/>
</dbReference>
<dbReference type="Proteomes" id="UP000516230">
    <property type="component" value="Chromosome"/>
</dbReference>
<feature type="domain" description="Peptidase C14 caspase" evidence="2">
    <location>
        <begin position="5"/>
        <end position="274"/>
    </location>
</feature>
<dbReference type="PANTHER" id="PTHR48104">
    <property type="entry name" value="METACASPASE-4"/>
    <property type="match status" value="1"/>
</dbReference>
<reference evidence="3 4" key="1">
    <citation type="submission" date="2020-08" db="EMBL/GenBank/DDBJ databases">
        <title>A novel species.</title>
        <authorList>
            <person name="Gao J."/>
        </authorList>
    </citation>
    <scope>NUCLEOTIDE SEQUENCE [LARGE SCALE GENOMIC DNA]</scope>
    <source>
        <strain evidence="3 4">CRPJ-33</strain>
    </source>
</reference>
<dbReference type="GO" id="GO:0005737">
    <property type="term" value="C:cytoplasm"/>
    <property type="evidence" value="ECO:0007669"/>
    <property type="project" value="TreeGrafter"/>
</dbReference>
<proteinExistence type="predicted"/>
<gene>
    <name evidence="3" type="ORF">IAG43_13845</name>
</gene>
<dbReference type="KEGG" id="sgj:IAG43_13845"/>
<dbReference type="EMBL" id="CP060825">
    <property type="protein sequence ID" value="QNP63903.1"/>
    <property type="molecule type" value="Genomic_DNA"/>
</dbReference>
<protein>
    <submittedName>
        <fullName evidence="3">Caspase family protein</fullName>
    </submittedName>
</protein>
<feature type="region of interest" description="Disordered" evidence="1">
    <location>
        <begin position="177"/>
        <end position="203"/>
    </location>
</feature>
<sequence>MRTVYALFVGIDKYPVDRPLRGCVNDVEAAEDWLVRQPEVRPAIMRLRDAGATREAVADGIRDHLGGAGPGDTALFWYSGHGSEQPAARPGSSTGLSEALVCHDSLGAGGQPLYDSELGPMLDEIAARGVHVVAVLDCCHSGGATRGKDRDPERGEDEGATRGIDWRPWWRPEAVAGHLSPDPRRAVSSGAFSRESGFRDTGAGREPGHVLVAACRARELAYEEVIDGVDRGCFSHALLRALDRLGPAATYGAAHALAEEDVRSRRTGQRPGFRGPATGRFLHGETSGTTPFLLRLTTEGWEVNCGAAHGLRAPGGEFALLRPGAAARRAVTVTEVRTESSLVEPVGWWPAPGERDTAHEVTPSALAFSPAEVSVSGTPQELRLVADAVAASPLLTLAALGRPLTGAGPALRVKVVDGMAEVRGGAGRRLPLLPLSTLADARRIATCCAHIARWHQLYDLANPDVSLSSRVRVTVAPLVGDLRHTGTGDVVCEYTADGQEPQVRVRIHNDSPHELWCVLLDLTDGYACSPHLFDGDFIGPGRAGEARQGEPVWLRLPPEREVSRGAFTDDVLKVIVAERELDIESFRLPAWTPGLPDRGPASPGAGAVPLMPVPKDAGGPSAVPSRGPARWGTASVAIRTQVP</sequence>
<dbReference type="Gene3D" id="3.40.50.1460">
    <property type="match status" value="1"/>
</dbReference>
<dbReference type="GO" id="GO:0004197">
    <property type="term" value="F:cysteine-type endopeptidase activity"/>
    <property type="evidence" value="ECO:0007669"/>
    <property type="project" value="InterPro"/>
</dbReference>
<dbReference type="GO" id="GO:0006508">
    <property type="term" value="P:proteolysis"/>
    <property type="evidence" value="ECO:0007669"/>
    <property type="project" value="InterPro"/>
</dbReference>
<dbReference type="Pfam" id="PF00656">
    <property type="entry name" value="Peptidase_C14"/>
    <property type="match status" value="1"/>
</dbReference>
<dbReference type="PANTHER" id="PTHR48104:SF30">
    <property type="entry name" value="METACASPASE-1"/>
    <property type="match status" value="1"/>
</dbReference>
<feature type="region of interest" description="Disordered" evidence="1">
    <location>
        <begin position="143"/>
        <end position="163"/>
    </location>
</feature>
<organism evidence="3 4">
    <name type="scientific">Streptomyces genisteinicus</name>
    <dbReference type="NCBI Taxonomy" id="2768068"/>
    <lineage>
        <taxon>Bacteria</taxon>
        <taxon>Bacillati</taxon>
        <taxon>Actinomycetota</taxon>
        <taxon>Actinomycetes</taxon>
        <taxon>Kitasatosporales</taxon>
        <taxon>Streptomycetaceae</taxon>
        <taxon>Streptomyces</taxon>
    </lineage>
</organism>
<name>A0A7H0HTN7_9ACTN</name>
<evidence type="ECO:0000259" key="2">
    <source>
        <dbReference type="Pfam" id="PF00656"/>
    </source>
</evidence>
<evidence type="ECO:0000313" key="4">
    <source>
        <dbReference type="Proteomes" id="UP000516230"/>
    </source>
</evidence>
<feature type="region of interest" description="Disordered" evidence="1">
    <location>
        <begin position="262"/>
        <end position="281"/>
    </location>
</feature>
<feature type="compositionally biased region" description="Basic and acidic residues" evidence="1">
    <location>
        <begin position="146"/>
        <end position="163"/>
    </location>
</feature>
<dbReference type="RefSeq" id="WP_187741058.1">
    <property type="nucleotide sequence ID" value="NZ_CP060825.1"/>
</dbReference>
<evidence type="ECO:0000256" key="1">
    <source>
        <dbReference type="SAM" id="MobiDB-lite"/>
    </source>
</evidence>
<accession>A0A7H0HTN7</accession>
<dbReference type="AlphaFoldDB" id="A0A7H0HTN7"/>